<name>G8BT51_TETPH</name>
<dbReference type="PRINTS" id="PR00322">
    <property type="entry name" value="G10"/>
</dbReference>
<dbReference type="EMBL" id="HE612859">
    <property type="protein sequence ID" value="CCE63022.1"/>
    <property type="molecule type" value="Genomic_DNA"/>
</dbReference>
<dbReference type="OrthoDB" id="277109at2759"/>
<dbReference type="OMA" id="FGTSCIC"/>
<sequence length="159" mass="18507">MPRINLKTAKNAPKGFEDIKETLQEFQEELDDIQSSEKSSKLAARANVSLWEIMRIHNERSRYVYNLFYKRKAISRELYEWLLKNKYGDKYLISKWKKKGYEKLCCLRCIQSAETVHGTTCICRVPRAQLERNAEKDGDSKVSFTQCVHCGCHGCSSTD</sequence>
<dbReference type="AlphaFoldDB" id="G8BT51"/>
<dbReference type="GO" id="GO:0005686">
    <property type="term" value="C:U2 snRNP"/>
    <property type="evidence" value="ECO:0007669"/>
    <property type="project" value="EnsemblFungi"/>
</dbReference>
<dbReference type="STRING" id="1071381.G8BT51"/>
<organism evidence="4 5">
    <name type="scientific">Tetrapisispora phaffii (strain ATCC 24235 / CBS 4417 / NBRC 1672 / NRRL Y-8282 / UCD 70-5)</name>
    <name type="common">Yeast</name>
    <name type="synonym">Fabospora phaffii</name>
    <dbReference type="NCBI Taxonomy" id="1071381"/>
    <lineage>
        <taxon>Eukaryota</taxon>
        <taxon>Fungi</taxon>
        <taxon>Dikarya</taxon>
        <taxon>Ascomycota</taxon>
        <taxon>Saccharomycotina</taxon>
        <taxon>Saccharomycetes</taxon>
        <taxon>Saccharomycetales</taxon>
        <taxon>Saccharomycetaceae</taxon>
        <taxon>Tetrapisispora</taxon>
    </lineage>
</organism>
<dbReference type="RefSeq" id="XP_003685456.1">
    <property type="nucleotide sequence ID" value="XM_003685408.1"/>
</dbReference>
<dbReference type="Pfam" id="PF01125">
    <property type="entry name" value="BUD31"/>
    <property type="match status" value="1"/>
</dbReference>
<evidence type="ECO:0000256" key="1">
    <source>
        <dbReference type="ARBA" id="ARBA00004123"/>
    </source>
</evidence>
<dbReference type="InterPro" id="IPR001748">
    <property type="entry name" value="BUD31"/>
</dbReference>
<evidence type="ECO:0000313" key="4">
    <source>
        <dbReference type="EMBL" id="CCE63022.1"/>
    </source>
</evidence>
<evidence type="ECO:0000256" key="2">
    <source>
        <dbReference type="ARBA" id="ARBA00005287"/>
    </source>
</evidence>
<dbReference type="HOGENOM" id="CLU_087132_1_1_1"/>
<dbReference type="Proteomes" id="UP000005666">
    <property type="component" value="Chromosome 4"/>
</dbReference>
<dbReference type="eggNOG" id="KOG3404">
    <property type="taxonomic scope" value="Eukaryota"/>
</dbReference>
<reference evidence="4 5" key="1">
    <citation type="journal article" date="2011" name="Proc. Natl. Acad. Sci. U.S.A.">
        <title>Evolutionary erosion of yeast sex chromosomes by mating-type switching accidents.</title>
        <authorList>
            <person name="Gordon J.L."/>
            <person name="Armisen D."/>
            <person name="Proux-Wera E."/>
            <person name="Oheigeartaigh S.S."/>
            <person name="Byrne K.P."/>
            <person name="Wolfe K.H."/>
        </authorList>
    </citation>
    <scope>NUCLEOTIDE SEQUENCE [LARGE SCALE GENOMIC DNA]</scope>
    <source>
        <strain evidence="5">ATCC 24235 / CBS 4417 / NBRC 1672 / NRRL Y-8282 / UCD 70-5</strain>
    </source>
</reference>
<dbReference type="GeneID" id="11531095"/>
<dbReference type="PROSITE" id="PS00998">
    <property type="entry name" value="G10_2"/>
    <property type="match status" value="1"/>
</dbReference>
<evidence type="ECO:0000256" key="3">
    <source>
        <dbReference type="ARBA" id="ARBA00023242"/>
    </source>
</evidence>
<evidence type="ECO:0000313" key="5">
    <source>
        <dbReference type="Proteomes" id="UP000005666"/>
    </source>
</evidence>
<keyword evidence="5" id="KW-1185">Reference proteome</keyword>
<proteinExistence type="inferred from homology"/>
<gene>
    <name evidence="4" type="primary">TPHA0D03890</name>
    <name evidence="4" type="ordered locus">TPHA_0D03890</name>
</gene>
<accession>G8BT51</accession>
<comment type="subcellular location">
    <subcellularLocation>
        <location evidence="1">Nucleus</location>
    </subcellularLocation>
</comment>
<dbReference type="GO" id="GO:0005681">
    <property type="term" value="C:spliceosomal complex"/>
    <property type="evidence" value="ECO:0007669"/>
    <property type="project" value="TreeGrafter"/>
</dbReference>
<keyword evidence="3" id="KW-0539">Nucleus</keyword>
<dbReference type="PANTHER" id="PTHR19411">
    <property type="entry name" value="PROTEIN BUD31-RELATED"/>
    <property type="match status" value="1"/>
</dbReference>
<dbReference type="InterPro" id="IPR018230">
    <property type="entry name" value="BUD31/G10-rel_CS"/>
</dbReference>
<dbReference type="GO" id="GO:0000974">
    <property type="term" value="C:Prp19 complex"/>
    <property type="evidence" value="ECO:0007669"/>
    <property type="project" value="EnsemblFungi"/>
</dbReference>
<dbReference type="PANTHER" id="PTHR19411:SF0">
    <property type="entry name" value="PROTEIN BUD31 HOMOLOG"/>
    <property type="match status" value="1"/>
</dbReference>
<dbReference type="KEGG" id="tpf:TPHA_0D03890"/>
<dbReference type="GO" id="GO:0000398">
    <property type="term" value="P:mRNA splicing, via spliceosome"/>
    <property type="evidence" value="ECO:0007669"/>
    <property type="project" value="EnsemblFungi"/>
</dbReference>
<evidence type="ECO:0008006" key="6">
    <source>
        <dbReference type="Google" id="ProtNLM"/>
    </source>
</evidence>
<protein>
    <recommendedName>
        <fullName evidence="6">G10 protein</fullName>
    </recommendedName>
</protein>
<comment type="similarity">
    <text evidence="2">Belongs to the BUD31 (G10) family.</text>
</comment>